<dbReference type="RefSeq" id="WP_020090172.1">
    <property type="nucleotide sequence ID" value="NZ_AZCZ01000039.1"/>
</dbReference>
<dbReference type="PATRIC" id="fig|1267003.4.peg.1610"/>
<organism evidence="2 3">
    <name type="scientific">Levilactobacillus parabrevis ATCC 53295</name>
    <dbReference type="NCBI Taxonomy" id="1267003"/>
    <lineage>
        <taxon>Bacteria</taxon>
        <taxon>Bacillati</taxon>
        <taxon>Bacillota</taxon>
        <taxon>Bacilli</taxon>
        <taxon>Lactobacillales</taxon>
        <taxon>Lactobacillaceae</taxon>
        <taxon>Levilactobacillus</taxon>
    </lineage>
</organism>
<feature type="signal peptide" evidence="1">
    <location>
        <begin position="1"/>
        <end position="25"/>
    </location>
</feature>
<evidence type="ECO:0008006" key="4">
    <source>
        <dbReference type="Google" id="ProtNLM"/>
    </source>
</evidence>
<keyword evidence="3" id="KW-1185">Reference proteome</keyword>
<dbReference type="eggNOG" id="ENOG5030BJP">
    <property type="taxonomic scope" value="Bacteria"/>
</dbReference>
<name>A0A0R1GM57_9LACO</name>
<dbReference type="OrthoDB" id="2297600at2"/>
<keyword evidence="1" id="KW-0732">Signal</keyword>
<protein>
    <recommendedName>
        <fullName evidence="4">DUF5067 domain-containing protein</fullName>
    </recommendedName>
</protein>
<reference evidence="2 3" key="1">
    <citation type="journal article" date="2015" name="Genome Announc.">
        <title>Expanding the biotechnology potential of lactobacilli through comparative genomics of 213 strains and associated genera.</title>
        <authorList>
            <person name="Sun Z."/>
            <person name="Harris H.M."/>
            <person name="McCann A."/>
            <person name="Guo C."/>
            <person name="Argimon S."/>
            <person name="Zhang W."/>
            <person name="Yang X."/>
            <person name="Jeffery I.B."/>
            <person name="Cooney J.C."/>
            <person name="Kagawa T.F."/>
            <person name="Liu W."/>
            <person name="Song Y."/>
            <person name="Salvetti E."/>
            <person name="Wrobel A."/>
            <person name="Rasinkangas P."/>
            <person name="Parkhill J."/>
            <person name="Rea M.C."/>
            <person name="O'Sullivan O."/>
            <person name="Ritari J."/>
            <person name="Douillard F.P."/>
            <person name="Paul Ross R."/>
            <person name="Yang R."/>
            <person name="Briner A.E."/>
            <person name="Felis G.E."/>
            <person name="de Vos W.M."/>
            <person name="Barrangou R."/>
            <person name="Klaenhammer T.R."/>
            <person name="Caufield P.W."/>
            <person name="Cui Y."/>
            <person name="Zhang H."/>
            <person name="O'Toole P.W."/>
        </authorList>
    </citation>
    <scope>NUCLEOTIDE SEQUENCE [LARGE SCALE GENOMIC DNA]</scope>
    <source>
        <strain evidence="2 3">ATCC 53295</strain>
    </source>
</reference>
<evidence type="ECO:0000313" key="2">
    <source>
        <dbReference type="EMBL" id="KRK35086.1"/>
    </source>
</evidence>
<dbReference type="EMBL" id="AZCZ01000039">
    <property type="protein sequence ID" value="KRK35086.1"/>
    <property type="molecule type" value="Genomic_DNA"/>
</dbReference>
<evidence type="ECO:0000313" key="3">
    <source>
        <dbReference type="Proteomes" id="UP000051176"/>
    </source>
</evidence>
<evidence type="ECO:0000256" key="1">
    <source>
        <dbReference type="SAM" id="SignalP"/>
    </source>
</evidence>
<dbReference type="AlphaFoldDB" id="A0A0R1GM57"/>
<proteinExistence type="predicted"/>
<dbReference type="GeneID" id="97413573"/>
<sequence length="160" mass="18274">MKSINHIILAIALSLGLAGAITATAQPASAATNNSKYYKTYKAIPKVLRGTWQTKGYTEYSSLSKKKVRSIYTFKKNSYTMKIDFQGKRKTKTIHFLKKEVQDIDYRYKTKQYEIYPTGAAMSKRAYASILYLKPVRHNGKKAIASYPIVGKHIAYLYRK</sequence>
<comment type="caution">
    <text evidence="2">The sequence shown here is derived from an EMBL/GenBank/DDBJ whole genome shotgun (WGS) entry which is preliminary data.</text>
</comment>
<accession>A0A0R1GM57</accession>
<gene>
    <name evidence="2" type="ORF">FD07_GL001525</name>
</gene>
<feature type="chain" id="PRO_5038662191" description="DUF5067 domain-containing protein" evidence="1">
    <location>
        <begin position="26"/>
        <end position="160"/>
    </location>
</feature>
<dbReference type="Proteomes" id="UP000051176">
    <property type="component" value="Unassembled WGS sequence"/>
</dbReference>